<evidence type="ECO:0000256" key="7">
    <source>
        <dbReference type="ARBA" id="ARBA00022840"/>
    </source>
</evidence>
<dbReference type="RefSeq" id="WP_082348682.1">
    <property type="nucleotide sequence ID" value="NZ_CP159837.1"/>
</dbReference>
<feature type="binding site" evidence="10">
    <location>
        <position position="215"/>
    </location>
    <ligand>
        <name>ATP</name>
        <dbReference type="ChEBI" id="CHEBI:30616"/>
    </ligand>
</feature>
<organism evidence="13">
    <name type="scientific">Planktothricoides raciborskii GIHE-MW2</name>
    <dbReference type="NCBI Taxonomy" id="2792601"/>
    <lineage>
        <taxon>Bacteria</taxon>
        <taxon>Bacillati</taxon>
        <taxon>Cyanobacteriota</taxon>
        <taxon>Cyanophyceae</taxon>
        <taxon>Oscillatoriophycideae</taxon>
        <taxon>Oscillatoriales</taxon>
        <taxon>Oscillatoriaceae</taxon>
        <taxon>Planktothricoides</taxon>
    </lineage>
</organism>
<dbReference type="PANTHER" id="PTHR43654">
    <property type="entry name" value="GLUTAMATE 5-KINASE"/>
    <property type="match status" value="1"/>
</dbReference>
<keyword evidence="6 13" id="KW-0418">Kinase</keyword>
<dbReference type="Gene3D" id="3.40.1160.10">
    <property type="entry name" value="Acetylglutamate kinase-like"/>
    <property type="match status" value="1"/>
</dbReference>
<name>A0AAU8JBK7_9CYAN</name>
<keyword evidence="7 10" id="KW-0067">ATP-binding</keyword>
<dbReference type="PANTHER" id="PTHR43654:SF1">
    <property type="entry name" value="ISOPENTENYL PHOSPHATE KINASE"/>
    <property type="match status" value="1"/>
</dbReference>
<evidence type="ECO:0000259" key="12">
    <source>
        <dbReference type="Pfam" id="PF00696"/>
    </source>
</evidence>
<dbReference type="AlphaFoldDB" id="A0AAU8JBK7"/>
<accession>A0AAU8JBK7</accession>
<evidence type="ECO:0000256" key="5">
    <source>
        <dbReference type="ARBA" id="ARBA00022741"/>
    </source>
</evidence>
<evidence type="ECO:0000256" key="8">
    <source>
        <dbReference type="ARBA" id="ARBA00023229"/>
    </source>
</evidence>
<keyword evidence="4 13" id="KW-0808">Transferase</keyword>
<dbReference type="EC" id="2.7.4.26" evidence="2"/>
<evidence type="ECO:0000256" key="4">
    <source>
        <dbReference type="ARBA" id="ARBA00022679"/>
    </source>
</evidence>
<feature type="binding site" evidence="10">
    <location>
        <position position="53"/>
    </location>
    <ligand>
        <name>ATP</name>
        <dbReference type="ChEBI" id="CHEBI:30616"/>
    </ligand>
</feature>
<dbReference type="EMBL" id="CP159837">
    <property type="protein sequence ID" value="XCM36129.1"/>
    <property type="molecule type" value="Genomic_DNA"/>
</dbReference>
<dbReference type="GO" id="GO:0004349">
    <property type="term" value="F:glutamate 5-kinase activity"/>
    <property type="evidence" value="ECO:0007669"/>
    <property type="project" value="TreeGrafter"/>
</dbReference>
<comment type="catalytic activity">
    <reaction evidence="9">
        <text>isopentenyl phosphate + ATP = isopentenyl diphosphate + ADP</text>
        <dbReference type="Rhea" id="RHEA:33963"/>
        <dbReference type="ChEBI" id="CHEBI:30616"/>
        <dbReference type="ChEBI" id="CHEBI:65078"/>
        <dbReference type="ChEBI" id="CHEBI:128769"/>
        <dbReference type="ChEBI" id="CHEBI:456216"/>
        <dbReference type="EC" id="2.7.4.26"/>
    </reaction>
</comment>
<dbReference type="CDD" id="cd04241">
    <property type="entry name" value="AAK_FomA-like"/>
    <property type="match status" value="1"/>
</dbReference>
<evidence type="ECO:0000256" key="1">
    <source>
        <dbReference type="ARBA" id="ARBA00010540"/>
    </source>
</evidence>
<feature type="site" description="Transition state stabilizer" evidence="11">
    <location>
        <position position="16"/>
    </location>
</feature>
<feature type="binding site" evidence="10">
    <location>
        <position position="219"/>
    </location>
    <ligand>
        <name>ATP</name>
        <dbReference type="ChEBI" id="CHEBI:30616"/>
    </ligand>
</feature>
<dbReference type="InterPro" id="IPR001048">
    <property type="entry name" value="Asp/Glu/Uridylate_kinase"/>
</dbReference>
<sequence length="263" mass="28975">MMLTFIKLGGSLITDKREPSSFHRQIIYQVAQEIAQVRRTQPEWRWLIGHGSGSFGHFVAKKYGTIDGVVTAEQWQGFAEVSVMARRLNHLVIETLSEFRLPIFSVQPSASTLCENGQIIHMQTVPIVTALKHRLIPVVYGDVAVDARLGGTIISTEKIFAYLAKELKPQRIFLLGEVAGIYDRTGKIIEKITPDNFDAIAPELGGSDGTDVTGGMADKVAKMLALIQELPDLEVRIFSGKVVGQIEATLLAYKTPGTLISRK</sequence>
<evidence type="ECO:0000256" key="9">
    <source>
        <dbReference type="ARBA" id="ARBA00049063"/>
    </source>
</evidence>
<evidence type="ECO:0000256" key="2">
    <source>
        <dbReference type="ARBA" id="ARBA00012908"/>
    </source>
</evidence>
<dbReference type="NCBIfam" id="NF040647">
    <property type="entry name" value="IPPK_Arch"/>
    <property type="match status" value="1"/>
</dbReference>
<evidence type="ECO:0000256" key="6">
    <source>
        <dbReference type="ARBA" id="ARBA00022777"/>
    </source>
</evidence>
<evidence type="ECO:0000256" key="11">
    <source>
        <dbReference type="PIRSR" id="PIRSR016496-2"/>
    </source>
</evidence>
<keyword evidence="8" id="KW-0414">Isoprene biosynthesis</keyword>
<dbReference type="InterPro" id="IPR036393">
    <property type="entry name" value="AceGlu_kinase-like_sf"/>
</dbReference>
<protein>
    <recommendedName>
        <fullName evidence="3">Isopentenyl phosphate kinase</fullName>
        <ecNumber evidence="2">2.7.4.26</ecNumber>
    </recommendedName>
</protein>
<dbReference type="SUPFAM" id="SSF53633">
    <property type="entry name" value="Carbamate kinase-like"/>
    <property type="match status" value="1"/>
</dbReference>
<dbReference type="GO" id="GO:0005829">
    <property type="term" value="C:cytosol"/>
    <property type="evidence" value="ECO:0007669"/>
    <property type="project" value="TreeGrafter"/>
</dbReference>
<feature type="binding site" evidence="10">
    <location>
        <position position="57"/>
    </location>
    <ligand>
        <name>substrate</name>
    </ligand>
</feature>
<evidence type="ECO:0000313" key="13">
    <source>
        <dbReference type="EMBL" id="XCM36129.1"/>
    </source>
</evidence>
<keyword evidence="5 10" id="KW-0547">Nucleotide-binding</keyword>
<dbReference type="GO" id="GO:0008299">
    <property type="term" value="P:isoprenoid biosynthetic process"/>
    <property type="evidence" value="ECO:0007669"/>
    <property type="project" value="UniProtKB-KW"/>
</dbReference>
<reference evidence="13" key="1">
    <citation type="submission" date="2024-07" db="EMBL/GenBank/DDBJ databases">
        <authorList>
            <person name="Kim Y.J."/>
            <person name="Jeong J.Y."/>
        </authorList>
    </citation>
    <scope>NUCLEOTIDE SEQUENCE</scope>
    <source>
        <strain evidence="13">GIHE-MW2</strain>
    </source>
</reference>
<proteinExistence type="inferred from homology"/>
<dbReference type="GO" id="GO:0005524">
    <property type="term" value="F:ATP binding"/>
    <property type="evidence" value="ECO:0007669"/>
    <property type="project" value="UniProtKB-KW"/>
</dbReference>
<dbReference type="InterPro" id="IPR024192">
    <property type="entry name" value="Fosfomycin_R_FomA-type"/>
</dbReference>
<feature type="binding site" evidence="10">
    <location>
        <begin position="7"/>
        <end position="11"/>
    </location>
    <ligand>
        <name>ATP</name>
        <dbReference type="ChEBI" id="CHEBI:30616"/>
    </ligand>
</feature>
<dbReference type="Pfam" id="PF00696">
    <property type="entry name" value="AA_kinase"/>
    <property type="match status" value="1"/>
</dbReference>
<dbReference type="GO" id="GO:0102043">
    <property type="term" value="F:isopentenyl phosphate kinase activity"/>
    <property type="evidence" value="ECO:0007669"/>
    <property type="project" value="UniProtKB-EC"/>
</dbReference>
<evidence type="ECO:0000256" key="10">
    <source>
        <dbReference type="PIRSR" id="PIRSR016496-1"/>
    </source>
</evidence>
<feature type="binding site" evidence="10">
    <location>
        <position position="156"/>
    </location>
    <ligand>
        <name>substrate</name>
    </ligand>
</feature>
<comment type="similarity">
    <text evidence="1">Belongs to the isopentenyl phosphate kinase family.</text>
</comment>
<feature type="domain" description="Aspartate/glutamate/uridylate kinase" evidence="12">
    <location>
        <begin position="2"/>
        <end position="238"/>
    </location>
</feature>
<dbReference type="PIRSF" id="PIRSF016496">
    <property type="entry name" value="Kin_FomA"/>
    <property type="match status" value="1"/>
</dbReference>
<evidence type="ECO:0000256" key="3">
    <source>
        <dbReference type="ARBA" id="ARBA00017267"/>
    </source>
</evidence>
<feature type="binding site" evidence="10">
    <location>
        <position position="52"/>
    </location>
    <ligand>
        <name>substrate</name>
    </ligand>
</feature>
<gene>
    <name evidence="13" type="ORF">ABWT76_004865</name>
</gene>